<gene>
    <name evidence="1" type="ORF">OUZ56_025349</name>
</gene>
<evidence type="ECO:0000313" key="1">
    <source>
        <dbReference type="EMBL" id="KAK4013109.1"/>
    </source>
</evidence>
<dbReference type="EMBL" id="JAOYFB010000004">
    <property type="protein sequence ID" value="KAK4013109.1"/>
    <property type="molecule type" value="Genomic_DNA"/>
</dbReference>
<organism evidence="1 2">
    <name type="scientific">Daphnia magna</name>
    <dbReference type="NCBI Taxonomy" id="35525"/>
    <lineage>
        <taxon>Eukaryota</taxon>
        <taxon>Metazoa</taxon>
        <taxon>Ecdysozoa</taxon>
        <taxon>Arthropoda</taxon>
        <taxon>Crustacea</taxon>
        <taxon>Branchiopoda</taxon>
        <taxon>Diplostraca</taxon>
        <taxon>Cladocera</taxon>
        <taxon>Anomopoda</taxon>
        <taxon>Daphniidae</taxon>
        <taxon>Daphnia</taxon>
    </lineage>
</organism>
<keyword evidence="2" id="KW-1185">Reference proteome</keyword>
<protein>
    <submittedName>
        <fullName evidence="1">Uncharacterized protein</fullName>
    </submittedName>
</protein>
<comment type="caution">
    <text evidence="1">The sequence shown here is derived from an EMBL/GenBank/DDBJ whole genome shotgun (WGS) entry which is preliminary data.</text>
</comment>
<proteinExistence type="predicted"/>
<evidence type="ECO:0000313" key="2">
    <source>
        <dbReference type="Proteomes" id="UP001234178"/>
    </source>
</evidence>
<sequence>MAKEHRNGSRIAEHNLSQAWLQQDVGEGLEKLMRIVCDKIRVLEERKLQLQCNVLLSGGILALWLFKKEFLRKQDFNFTDNSDSVIAPKSSKVSKQPPLQPNPDIRFRGFPSDAHYRANVAYRQKTGRDRPNGRNLTLLCDCSDMRPAVLNVVTHNADHILNRGADYFWCSRKAIKKIGQSVDDLTPIQKLEYNKRFRGFHVQV</sequence>
<dbReference type="Proteomes" id="UP001234178">
    <property type="component" value="Unassembled WGS sequence"/>
</dbReference>
<name>A0ABQ9ZJK3_9CRUS</name>
<reference evidence="1 2" key="1">
    <citation type="journal article" date="2023" name="Nucleic Acids Res.">
        <title>The hologenome of Daphnia magna reveals possible DNA methylation and microbiome-mediated evolution of the host genome.</title>
        <authorList>
            <person name="Chaturvedi A."/>
            <person name="Li X."/>
            <person name="Dhandapani V."/>
            <person name="Marshall H."/>
            <person name="Kissane S."/>
            <person name="Cuenca-Cambronero M."/>
            <person name="Asole G."/>
            <person name="Calvet F."/>
            <person name="Ruiz-Romero M."/>
            <person name="Marangio P."/>
            <person name="Guigo R."/>
            <person name="Rago D."/>
            <person name="Mirbahai L."/>
            <person name="Eastwood N."/>
            <person name="Colbourne J.K."/>
            <person name="Zhou J."/>
            <person name="Mallon E."/>
            <person name="Orsini L."/>
        </authorList>
    </citation>
    <scope>NUCLEOTIDE SEQUENCE [LARGE SCALE GENOMIC DNA]</scope>
    <source>
        <strain evidence="1">LRV0_1</strain>
    </source>
</reference>
<accession>A0ABQ9ZJK3</accession>